<comment type="caution">
    <text evidence="2">The sequence shown here is derived from an EMBL/GenBank/DDBJ whole genome shotgun (WGS) entry which is preliminary data.</text>
</comment>
<name>A0A8H4W7X3_9HELO</name>
<dbReference type="AlphaFoldDB" id="A0A8H4W7X3"/>
<evidence type="ECO:0000313" key="2">
    <source>
        <dbReference type="EMBL" id="KAF4634169.1"/>
    </source>
</evidence>
<feature type="domain" description="Heterokaryon incompatibility" evidence="1">
    <location>
        <begin position="77"/>
        <end position="220"/>
    </location>
</feature>
<gene>
    <name evidence="2" type="ORF">G7Y89_g3933</name>
</gene>
<dbReference type="Pfam" id="PF06985">
    <property type="entry name" value="HET"/>
    <property type="match status" value="1"/>
</dbReference>
<reference evidence="2 3" key="1">
    <citation type="submission" date="2020-03" db="EMBL/GenBank/DDBJ databases">
        <title>Draft Genome Sequence of Cudoniella acicularis.</title>
        <authorList>
            <person name="Buettner E."/>
            <person name="Kellner H."/>
        </authorList>
    </citation>
    <scope>NUCLEOTIDE SEQUENCE [LARGE SCALE GENOMIC DNA]</scope>
    <source>
        <strain evidence="2 3">DSM 108380</strain>
    </source>
</reference>
<dbReference type="PANTHER" id="PTHR33112:SF12">
    <property type="entry name" value="HETEROKARYON INCOMPATIBILITY DOMAIN-CONTAINING PROTEIN"/>
    <property type="match status" value="1"/>
</dbReference>
<dbReference type="Proteomes" id="UP000566819">
    <property type="component" value="Unassembled WGS sequence"/>
</dbReference>
<accession>A0A8H4W7X3</accession>
<protein>
    <recommendedName>
        <fullName evidence="1">Heterokaryon incompatibility domain-containing protein</fullName>
    </recommendedName>
</protein>
<dbReference type="InterPro" id="IPR010730">
    <property type="entry name" value="HET"/>
</dbReference>
<dbReference type="OrthoDB" id="5135333at2759"/>
<sequence length="220" mass="25353">MDDPLQYSGYVYNKLDDQWIDLGVVQNWIKSCETHYADHCWTSSPISTTTFSGRPLWIIDVHNSCLVNVEAKNVRRYITLSYVWSHSPATSLTTNNLKKFREDQALTNESMPLAVSHAISLTKLLGEMYLWADRLCICQEGDEKAKFDQLKIMAEIYANSYFTIVATQGNNADNGLRGIFDVTPPRQLVRPLRYRDHYEAISIQAETLMSTNWHCRGWTF</sequence>
<evidence type="ECO:0000259" key="1">
    <source>
        <dbReference type="Pfam" id="PF06985"/>
    </source>
</evidence>
<evidence type="ECO:0000313" key="3">
    <source>
        <dbReference type="Proteomes" id="UP000566819"/>
    </source>
</evidence>
<dbReference type="EMBL" id="JAAMPI010000203">
    <property type="protein sequence ID" value="KAF4634169.1"/>
    <property type="molecule type" value="Genomic_DNA"/>
</dbReference>
<organism evidence="2 3">
    <name type="scientific">Cudoniella acicularis</name>
    <dbReference type="NCBI Taxonomy" id="354080"/>
    <lineage>
        <taxon>Eukaryota</taxon>
        <taxon>Fungi</taxon>
        <taxon>Dikarya</taxon>
        <taxon>Ascomycota</taxon>
        <taxon>Pezizomycotina</taxon>
        <taxon>Leotiomycetes</taxon>
        <taxon>Helotiales</taxon>
        <taxon>Tricladiaceae</taxon>
        <taxon>Cudoniella</taxon>
    </lineage>
</organism>
<keyword evidence="3" id="KW-1185">Reference proteome</keyword>
<proteinExistence type="predicted"/>
<dbReference type="PANTHER" id="PTHR33112">
    <property type="entry name" value="DOMAIN PROTEIN, PUTATIVE-RELATED"/>
    <property type="match status" value="1"/>
</dbReference>